<accession>A0ABD0K6G1</accession>
<feature type="compositionally biased region" description="Basic and acidic residues" evidence="1">
    <location>
        <begin position="117"/>
        <end position="127"/>
    </location>
</feature>
<sequence length="127" mass="13921">MTSRHSFASPADVGQRSQFAALRVVGSSTSGEHNSPFAVSFAAFSHQMTSEPRLEIRPICYVILTHVMCYLALTVCFLRTFCNVFVTLCRSVPVVREPEPSRGAPSNVTTDVATELTSKHDVQSDVK</sequence>
<evidence type="ECO:0000313" key="2">
    <source>
        <dbReference type="EMBL" id="KAK7482387.1"/>
    </source>
</evidence>
<reference evidence="2 3" key="1">
    <citation type="journal article" date="2023" name="Sci. Data">
        <title>Genome assembly of the Korean intertidal mud-creeper Batillaria attramentaria.</title>
        <authorList>
            <person name="Patra A.K."/>
            <person name="Ho P.T."/>
            <person name="Jun S."/>
            <person name="Lee S.J."/>
            <person name="Kim Y."/>
            <person name="Won Y.J."/>
        </authorList>
    </citation>
    <scope>NUCLEOTIDE SEQUENCE [LARGE SCALE GENOMIC DNA]</scope>
    <source>
        <strain evidence="2">Wonlab-2016</strain>
    </source>
</reference>
<proteinExistence type="predicted"/>
<feature type="compositionally biased region" description="Polar residues" evidence="1">
    <location>
        <begin position="104"/>
        <end position="116"/>
    </location>
</feature>
<protein>
    <recommendedName>
        <fullName evidence="4">Transmembrane protein</fullName>
    </recommendedName>
</protein>
<dbReference type="Proteomes" id="UP001519460">
    <property type="component" value="Unassembled WGS sequence"/>
</dbReference>
<keyword evidence="3" id="KW-1185">Reference proteome</keyword>
<gene>
    <name evidence="2" type="ORF">BaRGS_00026406</name>
</gene>
<comment type="caution">
    <text evidence="2">The sequence shown here is derived from an EMBL/GenBank/DDBJ whole genome shotgun (WGS) entry which is preliminary data.</text>
</comment>
<dbReference type="EMBL" id="JACVVK020000246">
    <property type="protein sequence ID" value="KAK7482387.1"/>
    <property type="molecule type" value="Genomic_DNA"/>
</dbReference>
<name>A0ABD0K6G1_9CAEN</name>
<evidence type="ECO:0000313" key="3">
    <source>
        <dbReference type="Proteomes" id="UP001519460"/>
    </source>
</evidence>
<feature type="region of interest" description="Disordered" evidence="1">
    <location>
        <begin position="96"/>
        <end position="127"/>
    </location>
</feature>
<dbReference type="AlphaFoldDB" id="A0ABD0K6G1"/>
<evidence type="ECO:0008006" key="4">
    <source>
        <dbReference type="Google" id="ProtNLM"/>
    </source>
</evidence>
<organism evidence="2 3">
    <name type="scientific">Batillaria attramentaria</name>
    <dbReference type="NCBI Taxonomy" id="370345"/>
    <lineage>
        <taxon>Eukaryota</taxon>
        <taxon>Metazoa</taxon>
        <taxon>Spiralia</taxon>
        <taxon>Lophotrochozoa</taxon>
        <taxon>Mollusca</taxon>
        <taxon>Gastropoda</taxon>
        <taxon>Caenogastropoda</taxon>
        <taxon>Sorbeoconcha</taxon>
        <taxon>Cerithioidea</taxon>
        <taxon>Batillariidae</taxon>
        <taxon>Batillaria</taxon>
    </lineage>
</organism>
<evidence type="ECO:0000256" key="1">
    <source>
        <dbReference type="SAM" id="MobiDB-lite"/>
    </source>
</evidence>